<comment type="caution">
    <text evidence="1">The sequence shown here is derived from an EMBL/GenBank/DDBJ whole genome shotgun (WGS) entry which is preliminary data.</text>
</comment>
<evidence type="ECO:0000313" key="1">
    <source>
        <dbReference type="EMBL" id="KXZ45065.1"/>
    </source>
</evidence>
<evidence type="ECO:0000313" key="2">
    <source>
        <dbReference type="Proteomes" id="UP000075714"/>
    </source>
</evidence>
<dbReference type="Proteomes" id="UP000075714">
    <property type="component" value="Unassembled WGS sequence"/>
</dbReference>
<sequence length="66" mass="7429">MLLLLADFGQRRREEQELRDAVLGAVSSAPQREELERQLLGLGPEKRISMLKRLKAKKIDAKAAGE</sequence>
<name>A0A150G6B0_GONPE</name>
<accession>A0A150G6B0</accession>
<protein>
    <submittedName>
        <fullName evidence="1">Uncharacterized protein</fullName>
    </submittedName>
</protein>
<keyword evidence="2" id="KW-1185">Reference proteome</keyword>
<organism evidence="1 2">
    <name type="scientific">Gonium pectorale</name>
    <name type="common">Green alga</name>
    <dbReference type="NCBI Taxonomy" id="33097"/>
    <lineage>
        <taxon>Eukaryota</taxon>
        <taxon>Viridiplantae</taxon>
        <taxon>Chlorophyta</taxon>
        <taxon>core chlorophytes</taxon>
        <taxon>Chlorophyceae</taxon>
        <taxon>CS clade</taxon>
        <taxon>Chlamydomonadales</taxon>
        <taxon>Volvocaceae</taxon>
        <taxon>Gonium</taxon>
    </lineage>
</organism>
<proteinExistence type="predicted"/>
<dbReference type="AlphaFoldDB" id="A0A150G6B0"/>
<gene>
    <name evidence="1" type="ORF">GPECTOR_59g674</name>
</gene>
<reference evidence="2" key="1">
    <citation type="journal article" date="2016" name="Nat. Commun.">
        <title>The Gonium pectorale genome demonstrates co-option of cell cycle regulation during the evolution of multicellularity.</title>
        <authorList>
            <person name="Hanschen E.R."/>
            <person name="Marriage T.N."/>
            <person name="Ferris P.J."/>
            <person name="Hamaji T."/>
            <person name="Toyoda A."/>
            <person name="Fujiyama A."/>
            <person name="Neme R."/>
            <person name="Noguchi H."/>
            <person name="Minakuchi Y."/>
            <person name="Suzuki M."/>
            <person name="Kawai-Toyooka H."/>
            <person name="Smith D.R."/>
            <person name="Sparks H."/>
            <person name="Anderson J."/>
            <person name="Bakaric R."/>
            <person name="Luria V."/>
            <person name="Karger A."/>
            <person name="Kirschner M.W."/>
            <person name="Durand P.M."/>
            <person name="Michod R.E."/>
            <person name="Nozaki H."/>
            <person name="Olson B.J."/>
        </authorList>
    </citation>
    <scope>NUCLEOTIDE SEQUENCE [LARGE SCALE GENOMIC DNA]</scope>
    <source>
        <strain evidence="2">NIES-2863</strain>
    </source>
</reference>
<dbReference type="EMBL" id="LSYV01000060">
    <property type="protein sequence ID" value="KXZ45065.1"/>
    <property type="molecule type" value="Genomic_DNA"/>
</dbReference>